<feature type="compositionally biased region" description="Basic residues" evidence="1">
    <location>
        <begin position="1"/>
        <end position="11"/>
    </location>
</feature>
<dbReference type="RefSeq" id="WP_135442015.1">
    <property type="nucleotide sequence ID" value="NZ_SRLE01000005.1"/>
</dbReference>
<accession>A0A4Z0M620</accession>
<dbReference type="OrthoDB" id="6372201at2"/>
<protein>
    <recommendedName>
        <fullName evidence="2">Transcriptional regulator SutA RNAP-binding domain-containing protein</fullName>
    </recommendedName>
</protein>
<gene>
    <name evidence="3" type="ORF">E4634_06610</name>
</gene>
<proteinExistence type="predicted"/>
<reference evidence="3 4" key="1">
    <citation type="submission" date="2019-04" db="EMBL/GenBank/DDBJ databases">
        <title>Taxonomy of novel Haliea sp. from mangrove soil of West Coast of India.</title>
        <authorList>
            <person name="Verma A."/>
            <person name="Kumar P."/>
            <person name="Krishnamurthi S."/>
        </authorList>
    </citation>
    <scope>NUCLEOTIDE SEQUENCE [LARGE SCALE GENOMIC DNA]</scope>
    <source>
        <strain evidence="3 4">SAOS-164</strain>
    </source>
</reference>
<evidence type="ECO:0000259" key="2">
    <source>
        <dbReference type="Pfam" id="PF20661"/>
    </source>
</evidence>
<evidence type="ECO:0000256" key="1">
    <source>
        <dbReference type="SAM" id="MobiDB-lite"/>
    </source>
</evidence>
<feature type="region of interest" description="Disordered" evidence="1">
    <location>
        <begin position="1"/>
        <end position="23"/>
    </location>
</feature>
<evidence type="ECO:0000313" key="4">
    <source>
        <dbReference type="Proteomes" id="UP000298050"/>
    </source>
</evidence>
<dbReference type="Proteomes" id="UP000298050">
    <property type="component" value="Unassembled WGS sequence"/>
</dbReference>
<sequence length="62" mass="6594">MARVPTRKSSPKKQAAAVETSDSIAEQTEAFLKRGKKIEVVASGISGQPTLKARKPANQRGS</sequence>
<dbReference type="AlphaFoldDB" id="A0A4Z0M620"/>
<dbReference type="Pfam" id="PF20661">
    <property type="entry name" value="SutA-RBD"/>
    <property type="match status" value="1"/>
</dbReference>
<keyword evidence="4" id="KW-1185">Reference proteome</keyword>
<feature type="domain" description="Transcriptional regulator SutA RNAP-binding" evidence="2">
    <location>
        <begin position="15"/>
        <end position="49"/>
    </location>
</feature>
<dbReference type="InterPro" id="IPR049191">
    <property type="entry name" value="SutA_RBD"/>
</dbReference>
<name>A0A4Z0M620_9GAMM</name>
<comment type="caution">
    <text evidence="3">The sequence shown here is derived from an EMBL/GenBank/DDBJ whole genome shotgun (WGS) entry which is preliminary data.</text>
</comment>
<organism evidence="3 4">
    <name type="scientific">Mangrovimicrobium sediminis</name>
    <dbReference type="NCBI Taxonomy" id="2562682"/>
    <lineage>
        <taxon>Bacteria</taxon>
        <taxon>Pseudomonadati</taxon>
        <taxon>Pseudomonadota</taxon>
        <taxon>Gammaproteobacteria</taxon>
        <taxon>Cellvibrionales</taxon>
        <taxon>Halieaceae</taxon>
        <taxon>Mangrovimicrobium</taxon>
    </lineage>
</organism>
<dbReference type="EMBL" id="SRLE01000005">
    <property type="protein sequence ID" value="TGD74860.1"/>
    <property type="molecule type" value="Genomic_DNA"/>
</dbReference>
<evidence type="ECO:0000313" key="3">
    <source>
        <dbReference type="EMBL" id="TGD74860.1"/>
    </source>
</evidence>